<proteinExistence type="predicted"/>
<accession>E6JZ00</accession>
<organism evidence="1 2">
    <name type="scientific">Parascardovia denticolens DSM 10105 = JCM 12538</name>
    <dbReference type="NCBI Taxonomy" id="864564"/>
    <lineage>
        <taxon>Bacteria</taxon>
        <taxon>Bacillati</taxon>
        <taxon>Actinomycetota</taxon>
        <taxon>Actinomycetes</taxon>
        <taxon>Bifidobacteriales</taxon>
        <taxon>Bifidobacteriaceae</taxon>
        <taxon>Parascardovia</taxon>
    </lineage>
</organism>
<dbReference type="AlphaFoldDB" id="E6JZ00"/>
<dbReference type="RefSeq" id="WP_006290031.1">
    <property type="nucleotide sequence ID" value="NZ_AP012333.1"/>
</dbReference>
<sequence>MAMHNQGQMKKSGKRHHPIRWILLIILLLVLLGGAYCGLTFYKEAKQVQAHEQKAISALQSVASQGNVANLINAQGDEDLKKLDSSISTARNETKAAQTIAHGRLWAFASRIPFLRNDIVNVQGLTDIAHNLAADSLPQFTGIVQGLKGASFSSGNGELNLAPIMATGAKLTSVNASLQTQVAALNKLPQPRIPQIKKANQKASKAILGLSGKINTVTGLTNSLPSLLGVNEARSYLVIAQTSSEARSGGGLVGSVGTLKADKGVITIGAFHANSEFKNWGTVSNLVTPAQCQALVCDGYPWYGHYINDVSVNPNFPDTAALVKQMWNYQGFGDTTADGVISLDPVALQKIIRVTGNVTMGNGKVLTGQDTAQYLLNQVYIDVPVAYQNAYFESVVSQVTKNAFSHMTAKKMLQLADVMTESAQWRHLYVWSFHKEDLSALRQAGVTGEVNQESTVNATGIYNEEMIPSKMDWYIRRTTTIKKTGSDPQGATYHVTSVVRNTLSPSVAPTLPKYITLHFDGQSRLRMYIYPPKGGHLSNVRFSNGTTLKSFPLDGRTIYRADPSTLMPGQSVTIDYDVTCAPGSSKLVLDQSPMGIEDPQVTYQY</sequence>
<dbReference type="PATRIC" id="fig|864564.6.peg.1619"/>
<evidence type="ECO:0000313" key="1">
    <source>
        <dbReference type="EMBL" id="EFT83094.1"/>
    </source>
</evidence>
<dbReference type="InterPro" id="IPR025101">
    <property type="entry name" value="DUF4012"/>
</dbReference>
<dbReference type="Pfam" id="PF13196">
    <property type="entry name" value="DUF4012"/>
    <property type="match status" value="1"/>
</dbReference>
<dbReference type="HOGENOM" id="CLU_020572_0_0_11"/>
<comment type="caution">
    <text evidence="1">The sequence shown here is derived from an EMBL/GenBank/DDBJ whole genome shotgun (WGS) entry which is preliminary data.</text>
</comment>
<protein>
    <recommendedName>
        <fullName evidence="3">DUF4012 domain-containing protein</fullName>
    </recommendedName>
</protein>
<name>E6JZ00_PARDN</name>
<evidence type="ECO:0008006" key="3">
    <source>
        <dbReference type="Google" id="ProtNLM"/>
    </source>
</evidence>
<gene>
    <name evidence="1" type="ORF">HMPREF0620_0099</name>
</gene>
<dbReference type="Proteomes" id="UP000004946">
    <property type="component" value="Chromosome"/>
</dbReference>
<evidence type="ECO:0000313" key="2">
    <source>
        <dbReference type="Proteomes" id="UP000004946"/>
    </source>
</evidence>
<dbReference type="eggNOG" id="COG2959">
    <property type="taxonomic scope" value="Bacteria"/>
</dbReference>
<reference evidence="1 2" key="1">
    <citation type="submission" date="2010-12" db="EMBL/GenBank/DDBJ databases">
        <authorList>
            <person name="Muzny D."/>
            <person name="Qin X."/>
            <person name="Buhay C."/>
            <person name="Dugan-Rocha S."/>
            <person name="Ding Y."/>
            <person name="Chen G."/>
            <person name="Hawes A."/>
            <person name="Holder M."/>
            <person name="Jhangiani S."/>
            <person name="Johnson A."/>
            <person name="Khan Z."/>
            <person name="Li Z."/>
            <person name="Liu W."/>
            <person name="Liu X."/>
            <person name="Perez L."/>
            <person name="Shen H."/>
            <person name="Wang Q."/>
            <person name="Watt J."/>
            <person name="Xi L."/>
            <person name="Xin Y."/>
            <person name="Zhou J."/>
            <person name="Deng J."/>
            <person name="Jiang H."/>
            <person name="Liu Y."/>
            <person name="Qu J."/>
            <person name="Song X.-Z."/>
            <person name="Zhang L."/>
            <person name="Villasana D."/>
            <person name="Johnson A."/>
            <person name="Liu J."/>
            <person name="Liyanage D."/>
            <person name="Lorensuhewa L."/>
            <person name="Robinson T."/>
            <person name="Song A."/>
            <person name="Song B.-B."/>
            <person name="Dinh H."/>
            <person name="Thornton R."/>
            <person name="Coyle M."/>
            <person name="Francisco L."/>
            <person name="Jackson L."/>
            <person name="Javaid M."/>
            <person name="Korchina V."/>
            <person name="Kovar C."/>
            <person name="Mata R."/>
            <person name="Mathew T."/>
            <person name="Ngo R."/>
            <person name="Nguyen L."/>
            <person name="Nguyen N."/>
            <person name="Okwuonu G."/>
            <person name="Ongeri F."/>
            <person name="Pham C."/>
            <person name="Simmons D."/>
            <person name="Wilczek-Boney K."/>
            <person name="Hale W."/>
            <person name="Jakkamsetti A."/>
            <person name="Pham P."/>
            <person name="Ruth R."/>
            <person name="San Lucas F."/>
            <person name="Warren J."/>
            <person name="Zhang J."/>
            <person name="Zhao Z."/>
            <person name="Zhou C."/>
            <person name="Zhu D."/>
            <person name="Lee S."/>
            <person name="Bess C."/>
            <person name="Blankenburg K."/>
            <person name="Forbes L."/>
            <person name="Fu Q."/>
            <person name="Gubbala S."/>
            <person name="Hirani K."/>
            <person name="Jayaseelan J.C."/>
            <person name="Lara F."/>
            <person name="Munidasa M."/>
            <person name="Palculict T."/>
            <person name="Patil S."/>
            <person name="Pu L.-L."/>
            <person name="Saada N."/>
            <person name="Tang L."/>
            <person name="Weissenberger G."/>
            <person name="Zhu Y."/>
            <person name="Hemphill L."/>
            <person name="Shang Y."/>
            <person name="Youmans B."/>
            <person name="Ayvaz T."/>
            <person name="Ross M."/>
            <person name="Santibanez J."/>
            <person name="Aqrawi P."/>
            <person name="Gross S."/>
            <person name="Joshi V."/>
            <person name="Fowler G."/>
            <person name="Nazareth L."/>
            <person name="Reid J."/>
            <person name="Worley K."/>
            <person name="Petrosino J."/>
            <person name="Highlander S."/>
            <person name="Gibbs R."/>
        </authorList>
    </citation>
    <scope>NUCLEOTIDE SEQUENCE [LARGE SCALE GENOMIC DNA]</scope>
    <source>
        <strain evidence="1 2">DSM 10105</strain>
    </source>
</reference>
<dbReference type="EMBL" id="AEON01000001">
    <property type="protein sequence ID" value="EFT83094.1"/>
    <property type="molecule type" value="Genomic_DNA"/>
</dbReference>
<keyword evidence="2" id="KW-1185">Reference proteome</keyword>
<dbReference type="KEGG" id="pdo:PSDT_1477"/>